<feature type="compositionally biased region" description="Basic and acidic residues" evidence="1">
    <location>
        <begin position="39"/>
        <end position="59"/>
    </location>
</feature>
<dbReference type="PROSITE" id="PS50106">
    <property type="entry name" value="PDZ"/>
    <property type="match status" value="1"/>
</dbReference>
<keyword evidence="4" id="KW-1185">Reference proteome</keyword>
<feature type="region of interest" description="Disordered" evidence="1">
    <location>
        <begin position="1"/>
        <end position="107"/>
    </location>
</feature>
<dbReference type="Gene3D" id="2.40.70.10">
    <property type="entry name" value="Acid Proteases"/>
    <property type="match status" value="2"/>
</dbReference>
<dbReference type="Pfam" id="PF13650">
    <property type="entry name" value="Asp_protease_2"/>
    <property type="match status" value="1"/>
</dbReference>
<evidence type="ECO:0000313" key="3">
    <source>
        <dbReference type="EMBL" id="QNQ07977.1"/>
    </source>
</evidence>
<keyword evidence="3" id="KW-0645">Protease</keyword>
<gene>
    <name evidence="3" type="ORF">H3Z74_14405</name>
</gene>
<accession>A0A7H0LE74</accession>
<dbReference type="SMART" id="SM00228">
    <property type="entry name" value="PDZ"/>
    <property type="match status" value="1"/>
</dbReference>
<name>A0A7H0LE74_9SPHN</name>
<dbReference type="AlphaFoldDB" id="A0A7H0LE74"/>
<dbReference type="KEGG" id="spap:H3Z74_14405"/>
<proteinExistence type="predicted"/>
<dbReference type="SUPFAM" id="SSF50156">
    <property type="entry name" value="PDZ domain-like"/>
    <property type="match status" value="1"/>
</dbReference>
<dbReference type="EMBL" id="CP061038">
    <property type="protein sequence ID" value="QNQ07977.1"/>
    <property type="molecule type" value="Genomic_DNA"/>
</dbReference>
<dbReference type="Pfam" id="PF17820">
    <property type="entry name" value="PDZ_6"/>
    <property type="match status" value="1"/>
</dbReference>
<feature type="compositionally biased region" description="Basic and acidic residues" evidence="1">
    <location>
        <begin position="1"/>
        <end position="18"/>
    </location>
</feature>
<evidence type="ECO:0000313" key="4">
    <source>
        <dbReference type="Proteomes" id="UP000516148"/>
    </source>
</evidence>
<dbReference type="GO" id="GO:0006508">
    <property type="term" value="P:proteolysis"/>
    <property type="evidence" value="ECO:0007669"/>
    <property type="project" value="UniProtKB-KW"/>
</dbReference>
<dbReference type="InterPro" id="IPR001478">
    <property type="entry name" value="PDZ"/>
</dbReference>
<evidence type="ECO:0000259" key="2">
    <source>
        <dbReference type="PROSITE" id="PS50106"/>
    </source>
</evidence>
<sequence length="457" mass="49386">MVRPDHASAPQDPRDAQLRKHGRDQLFGLSAPRRTPAADPDRHDPWRRSGKPRDPDSAGRLHIPRPPSRRLCHAAGQSGRLATSRRRARDAPVPAAQQSYHRRCEDRRSGPLPFIVDTGGHNILTPSTVAALNLQNQGKGSSSGAGEKTVSSGYTSVREIAAGGAILRDKTIITLEFAPADVEGLQLGGMLGSEFLERFVVMIDYGAAAMTLIDPDRVTPAERQSFGTAVPMRFYIDMPQIDGAIDGRATRLDIDTGARDEVTVTSPFVAAHDLRSRYPGGVTMTTGWGVGGPSRTYTVRARAVALGPVVVPRPIIGLSAAKRGSFSDAAYGGNVGSGLLKRFVTTFDYARRTLYLKPLARIDPDTGRFDRAGMWLNARPDGLEIMDLLPGGPADQAGLRAGDRVTMIGDVSYRDRTLSEMRRSLKLAPITTPVTIRYLRAGAEGVTTVQPRDLIPD</sequence>
<keyword evidence="3" id="KW-0378">Hydrolase</keyword>
<feature type="domain" description="PDZ" evidence="2">
    <location>
        <begin position="359"/>
        <end position="440"/>
    </location>
</feature>
<dbReference type="Proteomes" id="UP000516148">
    <property type="component" value="Chromosome"/>
</dbReference>
<evidence type="ECO:0000256" key="1">
    <source>
        <dbReference type="SAM" id="MobiDB-lite"/>
    </source>
</evidence>
<dbReference type="Gene3D" id="2.30.42.10">
    <property type="match status" value="1"/>
</dbReference>
<dbReference type="InterPro" id="IPR041489">
    <property type="entry name" value="PDZ_6"/>
</dbReference>
<dbReference type="InterPro" id="IPR021109">
    <property type="entry name" value="Peptidase_aspartic_dom_sf"/>
</dbReference>
<organism evidence="3 4">
    <name type="scientific">Sphingomonas alpina</name>
    <dbReference type="NCBI Taxonomy" id="653931"/>
    <lineage>
        <taxon>Bacteria</taxon>
        <taxon>Pseudomonadati</taxon>
        <taxon>Pseudomonadota</taxon>
        <taxon>Alphaproteobacteria</taxon>
        <taxon>Sphingomonadales</taxon>
        <taxon>Sphingomonadaceae</taxon>
        <taxon>Sphingomonas</taxon>
    </lineage>
</organism>
<dbReference type="GO" id="GO:0008233">
    <property type="term" value="F:peptidase activity"/>
    <property type="evidence" value="ECO:0007669"/>
    <property type="project" value="UniProtKB-KW"/>
</dbReference>
<protein>
    <submittedName>
        <fullName evidence="3">Aspartyl protease family protein</fullName>
    </submittedName>
</protein>
<dbReference type="InterPro" id="IPR036034">
    <property type="entry name" value="PDZ_sf"/>
</dbReference>
<reference evidence="3 4" key="1">
    <citation type="submission" date="2020-09" db="EMBL/GenBank/DDBJ databases">
        <title>Sphingomonas sp., a new species isolated from pork steak.</title>
        <authorList>
            <person name="Heidler von Heilborn D."/>
        </authorList>
    </citation>
    <scope>NUCLEOTIDE SEQUENCE [LARGE SCALE GENOMIC DNA]</scope>
    <source>
        <strain evidence="4">S8-3T</strain>
    </source>
</reference>